<accession>A0ABM9ZSA1</accession>
<organism evidence="1 2">
    <name type="scientific">Pyramidobacter piscolens W5455</name>
    <dbReference type="NCBI Taxonomy" id="352165"/>
    <lineage>
        <taxon>Bacteria</taxon>
        <taxon>Thermotogati</taxon>
        <taxon>Synergistota</taxon>
        <taxon>Synergistia</taxon>
        <taxon>Synergistales</taxon>
        <taxon>Dethiosulfovibrionaceae</taxon>
        <taxon>Pyramidobacter</taxon>
    </lineage>
</organism>
<dbReference type="InterPro" id="IPR033767">
    <property type="entry name" value="Tail_Gp11"/>
</dbReference>
<proteinExistence type="predicted"/>
<protein>
    <submittedName>
        <fullName evidence="1">Tail tubular protein A</fullName>
    </submittedName>
</protein>
<comment type="caution">
    <text evidence="1">The sequence shown here is derived from an EMBL/GenBank/DDBJ whole genome shotgun (WGS) entry which is preliminary data.</text>
</comment>
<dbReference type="Proteomes" id="UP000006462">
    <property type="component" value="Unassembled WGS sequence"/>
</dbReference>
<evidence type="ECO:0000313" key="1">
    <source>
        <dbReference type="EMBL" id="EFB89764.1"/>
    </source>
</evidence>
<evidence type="ECO:0000313" key="2">
    <source>
        <dbReference type="Proteomes" id="UP000006462"/>
    </source>
</evidence>
<dbReference type="Pfam" id="PF17212">
    <property type="entry name" value="Tube"/>
    <property type="match status" value="1"/>
</dbReference>
<name>A0ABM9ZSA1_9BACT</name>
<reference evidence="1 2" key="1">
    <citation type="submission" date="2009-12" db="EMBL/GenBank/DDBJ databases">
        <authorList>
            <person name="Shrivastava S."/>
            <person name="Madupu R."/>
            <person name="Durkin A.S."/>
            <person name="Torralba M."/>
            <person name="Methe B."/>
            <person name="Sutton G.G."/>
            <person name="Strausberg R.L."/>
            <person name="Nelson K.E."/>
        </authorList>
    </citation>
    <scope>NUCLEOTIDE SEQUENCE [LARGE SCALE GENOMIC DNA]</scope>
    <source>
        <strain evidence="1 2">W5455</strain>
    </source>
</reference>
<keyword evidence="2" id="KW-1185">Reference proteome</keyword>
<sequence>MPNTATELSAVNIMLETIGAAPVASLAGVQNQDVIVAKSVLDQVVREVQGEEFYFNTEKGFPFVPENDGTVRVPNNVTRIYPCAAFYGPKDVVVRGNKLYDKENHTYRFEHPFEADITLCLDFDALPSEVKTYITIRAARKFAVTSLGDDNVEQWTAQDEARARATMIAADTAQGTAHMGVRMKLDPLIGVELSR</sequence>
<dbReference type="RefSeq" id="WP_009165769.1">
    <property type="nucleotide sequence ID" value="NZ_ADFP01000121.1"/>
</dbReference>
<dbReference type="EMBL" id="ADFP01000121">
    <property type="protein sequence ID" value="EFB89764.1"/>
    <property type="molecule type" value="Genomic_DNA"/>
</dbReference>
<gene>
    <name evidence="1" type="ORF">HMPREF7215_2578</name>
</gene>